<dbReference type="PIRSF" id="PIRSF005856">
    <property type="entry name" value="Rad51"/>
    <property type="match status" value="1"/>
</dbReference>
<feature type="domain" description="RecA family profile 1" evidence="7">
    <location>
        <begin position="78"/>
        <end position="256"/>
    </location>
</feature>
<dbReference type="GO" id="GO:0000722">
    <property type="term" value="P:telomere maintenance via recombination"/>
    <property type="evidence" value="ECO:0007669"/>
    <property type="project" value="TreeGrafter"/>
</dbReference>
<evidence type="ECO:0000256" key="2">
    <source>
        <dbReference type="ARBA" id="ARBA00022741"/>
    </source>
</evidence>
<dbReference type="InterPro" id="IPR016467">
    <property type="entry name" value="DNA_recomb/repair_RecA-like"/>
</dbReference>
<evidence type="ECO:0000256" key="5">
    <source>
        <dbReference type="ARBA" id="ARBA00023204"/>
    </source>
</evidence>
<evidence type="ECO:0000256" key="3">
    <source>
        <dbReference type="ARBA" id="ARBA00022763"/>
    </source>
</evidence>
<dbReference type="Proteomes" id="UP000319731">
    <property type="component" value="Unassembled WGS sequence"/>
</dbReference>
<reference evidence="8 9" key="1">
    <citation type="journal article" date="2019" name="Sci. Rep.">
        <title>Comparative genomics of chytrid fungi reveal insights into the obligate biotrophic and pathogenic lifestyle of Synchytrium endobioticum.</title>
        <authorList>
            <person name="van de Vossenberg B.T.L.H."/>
            <person name="Warris S."/>
            <person name="Nguyen H.D.T."/>
            <person name="van Gent-Pelzer M.P.E."/>
            <person name="Joly D.L."/>
            <person name="van de Geest H.C."/>
            <person name="Bonants P.J.M."/>
            <person name="Smith D.S."/>
            <person name="Levesque C.A."/>
            <person name="van der Lee T.A.J."/>
        </authorList>
    </citation>
    <scope>NUCLEOTIDE SEQUENCE [LARGE SCALE GENOMIC DNA]</scope>
    <source>
        <strain evidence="8 9">JEL517</strain>
    </source>
</reference>
<name>A0A507C1K8_9FUNG</name>
<proteinExistence type="predicted"/>
<dbReference type="CDD" id="cd19491">
    <property type="entry name" value="XRCC3"/>
    <property type="match status" value="1"/>
</dbReference>
<evidence type="ECO:0000313" key="9">
    <source>
        <dbReference type="Proteomes" id="UP000319731"/>
    </source>
</evidence>
<dbReference type="GO" id="GO:0005657">
    <property type="term" value="C:replication fork"/>
    <property type="evidence" value="ECO:0007669"/>
    <property type="project" value="TreeGrafter"/>
</dbReference>
<dbReference type="PANTHER" id="PTHR46487:SF1">
    <property type="entry name" value="DNA REPAIR PROTEIN XRCC3"/>
    <property type="match status" value="1"/>
</dbReference>
<evidence type="ECO:0000256" key="1">
    <source>
        <dbReference type="ARBA" id="ARBA00004123"/>
    </source>
</evidence>
<evidence type="ECO:0000256" key="6">
    <source>
        <dbReference type="ARBA" id="ARBA00023242"/>
    </source>
</evidence>
<keyword evidence="5" id="KW-0234">DNA repair</keyword>
<dbReference type="Pfam" id="PF08423">
    <property type="entry name" value="Rad51"/>
    <property type="match status" value="1"/>
</dbReference>
<dbReference type="InterPro" id="IPR013632">
    <property type="entry name" value="Rad51_C"/>
</dbReference>
<keyword evidence="9" id="KW-1185">Reference proteome</keyword>
<dbReference type="GeneID" id="42003742"/>
<dbReference type="GO" id="GO:0140664">
    <property type="term" value="F:ATP-dependent DNA damage sensor activity"/>
    <property type="evidence" value="ECO:0007669"/>
    <property type="project" value="InterPro"/>
</dbReference>
<dbReference type="EMBL" id="QEAO01000010">
    <property type="protein sequence ID" value="TPX34997.1"/>
    <property type="molecule type" value="Genomic_DNA"/>
</dbReference>
<dbReference type="GO" id="GO:0071140">
    <property type="term" value="P:resolution of mitotic recombination intermediates"/>
    <property type="evidence" value="ECO:0007669"/>
    <property type="project" value="TreeGrafter"/>
</dbReference>
<dbReference type="InterPro" id="IPR020588">
    <property type="entry name" value="RecA_ATP-bd"/>
</dbReference>
<dbReference type="InterPro" id="IPR027417">
    <property type="entry name" value="P-loop_NTPase"/>
</dbReference>
<dbReference type="GO" id="GO:0090656">
    <property type="term" value="P:t-circle formation"/>
    <property type="evidence" value="ECO:0007669"/>
    <property type="project" value="TreeGrafter"/>
</dbReference>
<dbReference type="Gene3D" id="3.40.50.300">
    <property type="entry name" value="P-loop containing nucleotide triphosphate hydrolases"/>
    <property type="match status" value="1"/>
</dbReference>
<evidence type="ECO:0000259" key="7">
    <source>
        <dbReference type="PROSITE" id="PS50162"/>
    </source>
</evidence>
<dbReference type="GO" id="GO:0000400">
    <property type="term" value="F:four-way junction DNA binding"/>
    <property type="evidence" value="ECO:0007669"/>
    <property type="project" value="TreeGrafter"/>
</dbReference>
<evidence type="ECO:0000313" key="8">
    <source>
        <dbReference type="EMBL" id="TPX34997.1"/>
    </source>
</evidence>
<keyword evidence="6" id="KW-0539">Nucleus</keyword>
<keyword evidence="2" id="KW-0547">Nucleotide-binding</keyword>
<dbReference type="AlphaFoldDB" id="A0A507C1K8"/>
<dbReference type="InterPro" id="IPR047348">
    <property type="entry name" value="XRCC3-like_C"/>
</dbReference>
<organism evidence="8 9">
    <name type="scientific">Synchytrium microbalum</name>
    <dbReference type="NCBI Taxonomy" id="1806994"/>
    <lineage>
        <taxon>Eukaryota</taxon>
        <taxon>Fungi</taxon>
        <taxon>Fungi incertae sedis</taxon>
        <taxon>Chytridiomycota</taxon>
        <taxon>Chytridiomycota incertae sedis</taxon>
        <taxon>Chytridiomycetes</taxon>
        <taxon>Synchytriales</taxon>
        <taxon>Synchytriaceae</taxon>
        <taxon>Synchytrium</taxon>
    </lineage>
</organism>
<comment type="caution">
    <text evidence="8">The sequence shown here is derived from an EMBL/GenBank/DDBJ whole genome shotgun (WGS) entry which is preliminary data.</text>
</comment>
<dbReference type="PROSITE" id="PS50162">
    <property type="entry name" value="RECA_2"/>
    <property type="match status" value="1"/>
</dbReference>
<dbReference type="GO" id="GO:0033065">
    <property type="term" value="C:Rad51C-XRCC3 complex"/>
    <property type="evidence" value="ECO:0007669"/>
    <property type="project" value="TreeGrafter"/>
</dbReference>
<gene>
    <name evidence="8" type="ORF">SmJEL517_g02517</name>
</gene>
<sequence>MIEVGLKVSEGEIRATTYAALERAKFESVNQVLHTSPADLEKKLGIKDWEARELLKNCAEIIYPPCRVMRGSQVRASSSKKCTSGDDKLDTLLNGGFPVGVVTEIFGEAATGKTTLALQLCITAQLPEEEGGLGKGAIWIATEQLFPSTRLYHLVSSFQQRYQSLSGFDPGQFIAVLSLRDVETQQHILLYHLTHVIDKMDAGIVIIDSIASNFRAENTGTGNEALDRSKTLYLIGAQLKKLAQEKGLVVICLNQVTSTPDTPLTPIHNKQSNDTRQNAVRDDAGWLTGPDNKSEFILSLKNTREFTGGPGDNTVPALGLAWSNIVNVRVQLLRGVEEVPIEQQRRSGYNGGTDAVTVLTRTWRRMKVCFAPHLCNGSVQFCITQDGFQGL</sequence>
<accession>A0A507C1K8</accession>
<comment type="subcellular location">
    <subcellularLocation>
        <location evidence="1">Nucleus</location>
    </subcellularLocation>
</comment>
<dbReference type="RefSeq" id="XP_031025582.1">
    <property type="nucleotide sequence ID" value="XM_031168445.1"/>
</dbReference>
<dbReference type="STRING" id="1806994.A0A507C1K8"/>
<keyword evidence="3" id="KW-0227">DNA damage</keyword>
<evidence type="ECO:0000256" key="4">
    <source>
        <dbReference type="ARBA" id="ARBA00022840"/>
    </source>
</evidence>
<dbReference type="GO" id="GO:0045003">
    <property type="term" value="P:double-strand break repair via synthesis-dependent strand annealing"/>
    <property type="evidence" value="ECO:0007669"/>
    <property type="project" value="TreeGrafter"/>
</dbReference>
<dbReference type="OrthoDB" id="1861185at2759"/>
<keyword evidence="4" id="KW-0067">ATP-binding</keyword>
<dbReference type="SUPFAM" id="SSF52540">
    <property type="entry name" value="P-loop containing nucleoside triphosphate hydrolases"/>
    <property type="match status" value="1"/>
</dbReference>
<protein>
    <recommendedName>
        <fullName evidence="7">RecA family profile 1 domain-containing protein</fullName>
    </recommendedName>
</protein>
<dbReference type="GO" id="GO:0061982">
    <property type="term" value="P:meiosis I cell cycle process"/>
    <property type="evidence" value="ECO:0007669"/>
    <property type="project" value="UniProtKB-ARBA"/>
</dbReference>
<dbReference type="PANTHER" id="PTHR46487">
    <property type="entry name" value="DNA REPAIR PROTEIN XRCC3"/>
    <property type="match status" value="1"/>
</dbReference>
<dbReference type="GO" id="GO:0005524">
    <property type="term" value="F:ATP binding"/>
    <property type="evidence" value="ECO:0007669"/>
    <property type="project" value="UniProtKB-KW"/>
</dbReference>